<dbReference type="Gene3D" id="2.60.40.10">
    <property type="entry name" value="Immunoglobulins"/>
    <property type="match status" value="2"/>
</dbReference>
<protein>
    <recommendedName>
        <fullName evidence="7">Beta-galactosidase</fullName>
        <ecNumber evidence="6">3.2.1.23</ecNumber>
    </recommendedName>
    <alternativeName>
        <fullName evidence="11">Lactase</fullName>
    </alternativeName>
</protein>
<dbReference type="eggNOG" id="COG3250">
    <property type="taxonomic scope" value="Bacteria"/>
</dbReference>
<evidence type="ECO:0000256" key="3">
    <source>
        <dbReference type="ARBA" id="ARBA00001959"/>
    </source>
</evidence>
<dbReference type="PRINTS" id="PR00132">
    <property type="entry name" value="GLHYDRLASE2"/>
</dbReference>
<dbReference type="GO" id="GO:0004565">
    <property type="term" value="F:beta-galactosidase activity"/>
    <property type="evidence" value="ECO:0007669"/>
    <property type="project" value="UniProtKB-EC"/>
</dbReference>
<dbReference type="InterPro" id="IPR004199">
    <property type="entry name" value="B-gal_small/dom_5"/>
</dbReference>
<dbReference type="RefSeq" id="WP_035072928.1">
    <property type="nucleotide sequence ID" value="NZ_JMIH01000016.1"/>
</dbReference>
<name>A0A074L0Z6_9BACT</name>
<evidence type="ECO:0000256" key="5">
    <source>
        <dbReference type="ARBA" id="ARBA00011245"/>
    </source>
</evidence>
<evidence type="ECO:0000259" key="13">
    <source>
        <dbReference type="SMART" id="SM01038"/>
    </source>
</evidence>
<accession>A0A074L0Z6</accession>
<comment type="cofactor">
    <cofactor evidence="3">
        <name>Na(+)</name>
        <dbReference type="ChEBI" id="CHEBI:29101"/>
    </cofactor>
</comment>
<dbReference type="InterPro" id="IPR006104">
    <property type="entry name" value="Glyco_hydro_2_N"/>
</dbReference>
<dbReference type="InterPro" id="IPR006101">
    <property type="entry name" value="Glyco_hydro_2"/>
</dbReference>
<dbReference type="InterPro" id="IPR013783">
    <property type="entry name" value="Ig-like_fold"/>
</dbReference>
<evidence type="ECO:0000256" key="9">
    <source>
        <dbReference type="ARBA" id="ARBA00022837"/>
    </source>
</evidence>
<comment type="cofactor">
    <cofactor evidence="2">
        <name>Ca(2+)</name>
        <dbReference type="ChEBI" id="CHEBI:29108"/>
    </cofactor>
</comment>
<comment type="subunit">
    <text evidence="5">Monomer.</text>
</comment>
<feature type="signal peptide" evidence="12">
    <location>
        <begin position="1"/>
        <end position="19"/>
    </location>
</feature>
<evidence type="ECO:0000256" key="10">
    <source>
        <dbReference type="ARBA" id="ARBA00023295"/>
    </source>
</evidence>
<dbReference type="Pfam" id="PF00703">
    <property type="entry name" value="Glyco_hydro_2"/>
    <property type="match status" value="1"/>
</dbReference>
<dbReference type="Proteomes" id="UP000027821">
    <property type="component" value="Unassembled WGS sequence"/>
</dbReference>
<dbReference type="InterPro" id="IPR006102">
    <property type="entry name" value="Ig-like_GH2"/>
</dbReference>
<dbReference type="PANTHER" id="PTHR46323:SF2">
    <property type="entry name" value="BETA-GALACTOSIDASE"/>
    <property type="match status" value="1"/>
</dbReference>
<dbReference type="SUPFAM" id="SSF74650">
    <property type="entry name" value="Galactose mutarotase-like"/>
    <property type="match status" value="1"/>
</dbReference>
<dbReference type="InterPro" id="IPR006103">
    <property type="entry name" value="Glyco_hydro_2_cat"/>
</dbReference>
<keyword evidence="8" id="KW-0378">Hydrolase</keyword>
<sequence>MKKYIIGLLMMGMTWSAGAQGQKNEWENPTILDRNKEKGRAFFISYDAEDKAIDNDKNHNHLYQSLNGNWKFSLVKKPADRPEDFYRTELNDSEWDELEVPSNWELKGYDIPIYTNVAYPFPANPPFVDNEYNPVGSYRKTFSLPDGWDDKAVMLHFGSISGYAKIYVNGQEVGMTKAAKTPAEFDITSYLTQGDNLLAVQVFRWHDGSYLEDQDFWRLSGIERDVFLQAMPKVAIWDLFIKADLDKAYKNGIIQGTITLRNFGQNAGAGSLSFDVYDKAGSKVFSQKQKISGADQEVKFNGEVKGVQKWTAETPNLYRYVLTLTDDKGEVLNVVTNKTGFRKVEIKDAQLMVNGVPLIVKGVNRHEHHETLGHVPDMDIMIRDIQLMKQNNINAVRMSHYPHDTRWYELCDEYGLYVVDEANIETHGMGAEWQGTFDKSKHPAYLPEWAPAHLDRIERLVERGKNYPSIIIWSLGNEMGNGPVFFEGYNWVKERDNTRLVQSEQAGEAANTDIVAPMYPSLSNMKKYAEDESKQRPYIMCEYAHAMGNSTGNFQEYWDIINSSKHMQGGFIWDWVDQGLLTEDTNGKKFWAYGGDLGGFHLQNDENFNANGIIAPDRTLHPGIYEVKKVYQDIKFDYDNGSLTVKNEFGFTNIARYAYSWELVKNGKVDKVGEFKVDLAPNKSKTVKLGLPKYDGGEYFLNVYAHTMEETEMIPSGHEIAREQFKLTSSDYFADASAAEGNLTHEVKNDILHFTSGNVKGEFDLKKGEIRSLGLDNDSQRMIQQFPQPYFWRAPTDNDFGNHMPVRLGIWRTAHENRKVKNVQVGEVTNDGLPIKVEMELTGINAPYTIDYLIQNNGSVRIVASLDMNGRELPELPRFGMRMILPGQLEDLEYYGRGPWENYRDRKTSAFVGIYEDKVENQFYWDYMRPQESGNKSDTRWLRLSNAKGQGLQIQGLQALNFSALNVSVEDLDPGLTKKQQHPTDIRPQDRIFLHIDLEQRGLGGDNSWGAMPHQQYRLSDKSYSYGYIISIIDEKTVAEEVN</sequence>
<dbReference type="SUPFAM" id="SSF49785">
    <property type="entry name" value="Galactose-binding domain-like"/>
    <property type="match status" value="1"/>
</dbReference>
<proteinExistence type="inferred from homology"/>
<dbReference type="EC" id="3.2.1.23" evidence="6"/>
<evidence type="ECO:0000256" key="8">
    <source>
        <dbReference type="ARBA" id="ARBA00022801"/>
    </source>
</evidence>
<dbReference type="Gene3D" id="2.60.120.260">
    <property type="entry name" value="Galactose-binding domain-like"/>
    <property type="match status" value="1"/>
</dbReference>
<evidence type="ECO:0000256" key="4">
    <source>
        <dbReference type="ARBA" id="ARBA00007401"/>
    </source>
</evidence>
<dbReference type="Pfam" id="PF16353">
    <property type="entry name" value="LacZ_4"/>
    <property type="match status" value="1"/>
</dbReference>
<evidence type="ECO:0000256" key="1">
    <source>
        <dbReference type="ARBA" id="ARBA00001412"/>
    </source>
</evidence>
<comment type="similarity">
    <text evidence="4">Belongs to the glycosyl hydrolase 2 family.</text>
</comment>
<dbReference type="InterPro" id="IPR014718">
    <property type="entry name" value="GH-type_carb-bd"/>
</dbReference>
<dbReference type="GO" id="GO:0005990">
    <property type="term" value="P:lactose catabolic process"/>
    <property type="evidence" value="ECO:0007669"/>
    <property type="project" value="TreeGrafter"/>
</dbReference>
<dbReference type="Gene3D" id="2.70.98.10">
    <property type="match status" value="1"/>
</dbReference>
<dbReference type="STRING" id="1048983.EL17_08230"/>
<dbReference type="InterPro" id="IPR017853">
    <property type="entry name" value="GH"/>
</dbReference>
<feature type="domain" description="Beta galactosidase small chain/" evidence="13">
    <location>
        <begin position="753"/>
        <end position="1031"/>
    </location>
</feature>
<evidence type="ECO:0000256" key="2">
    <source>
        <dbReference type="ARBA" id="ARBA00001913"/>
    </source>
</evidence>
<evidence type="ECO:0000313" key="14">
    <source>
        <dbReference type="EMBL" id="KEO74120.1"/>
    </source>
</evidence>
<gene>
    <name evidence="14" type="ORF">EL17_08230</name>
</gene>
<feature type="chain" id="PRO_5001697751" description="Beta-galactosidase" evidence="12">
    <location>
        <begin position="20"/>
        <end position="1043"/>
    </location>
</feature>
<dbReference type="SMART" id="SM01038">
    <property type="entry name" value="Bgal_small_N"/>
    <property type="match status" value="1"/>
</dbReference>
<evidence type="ECO:0000256" key="6">
    <source>
        <dbReference type="ARBA" id="ARBA00012756"/>
    </source>
</evidence>
<dbReference type="EMBL" id="JMIH01000016">
    <property type="protein sequence ID" value="KEO74120.1"/>
    <property type="molecule type" value="Genomic_DNA"/>
</dbReference>
<dbReference type="Gene3D" id="3.20.20.80">
    <property type="entry name" value="Glycosidases"/>
    <property type="match status" value="1"/>
</dbReference>
<dbReference type="SUPFAM" id="SSF49303">
    <property type="entry name" value="beta-Galactosidase/glucuronidase domain"/>
    <property type="match status" value="2"/>
</dbReference>
<dbReference type="InterPro" id="IPR032312">
    <property type="entry name" value="LacZ_4"/>
</dbReference>
<dbReference type="Pfam" id="PF02836">
    <property type="entry name" value="Glyco_hydro_2_C"/>
    <property type="match status" value="1"/>
</dbReference>
<keyword evidence="15" id="KW-1185">Reference proteome</keyword>
<dbReference type="InterPro" id="IPR011013">
    <property type="entry name" value="Gal_mutarotase_sf_dom"/>
</dbReference>
<dbReference type="InterPro" id="IPR050347">
    <property type="entry name" value="Bact_Beta-galactosidase"/>
</dbReference>
<evidence type="ECO:0000256" key="11">
    <source>
        <dbReference type="ARBA" id="ARBA00032230"/>
    </source>
</evidence>
<dbReference type="OrthoDB" id="857501at2"/>
<dbReference type="Pfam" id="PF02837">
    <property type="entry name" value="Glyco_hydro_2_N"/>
    <property type="match status" value="1"/>
</dbReference>
<evidence type="ECO:0000256" key="7">
    <source>
        <dbReference type="ARBA" id="ARBA00013303"/>
    </source>
</evidence>
<dbReference type="FunFam" id="3.20.20.80:FF:000018">
    <property type="entry name" value="Beta-galactosidase"/>
    <property type="match status" value="1"/>
</dbReference>
<evidence type="ECO:0000313" key="15">
    <source>
        <dbReference type="Proteomes" id="UP000027821"/>
    </source>
</evidence>
<dbReference type="AlphaFoldDB" id="A0A074L0Z6"/>
<dbReference type="InterPro" id="IPR036156">
    <property type="entry name" value="Beta-gal/glucu_dom_sf"/>
</dbReference>
<dbReference type="InterPro" id="IPR008979">
    <property type="entry name" value="Galactose-bd-like_sf"/>
</dbReference>
<evidence type="ECO:0000256" key="12">
    <source>
        <dbReference type="SAM" id="SignalP"/>
    </source>
</evidence>
<keyword evidence="10" id="KW-0326">Glycosidase</keyword>
<dbReference type="GO" id="GO:0009341">
    <property type="term" value="C:beta-galactosidase complex"/>
    <property type="evidence" value="ECO:0007669"/>
    <property type="project" value="InterPro"/>
</dbReference>
<comment type="catalytic activity">
    <reaction evidence="1">
        <text>Hydrolysis of terminal non-reducing beta-D-galactose residues in beta-D-galactosides.</text>
        <dbReference type="EC" id="3.2.1.23"/>
    </reaction>
</comment>
<keyword evidence="12" id="KW-0732">Signal</keyword>
<dbReference type="Pfam" id="PF02929">
    <property type="entry name" value="Bgal_small_N"/>
    <property type="match status" value="1"/>
</dbReference>
<reference evidence="14 15" key="1">
    <citation type="submission" date="2014-04" db="EMBL/GenBank/DDBJ databases">
        <title>Characterization and application of a salt tolerant electro-active bacterium.</title>
        <authorList>
            <person name="Yang L."/>
            <person name="Wei S."/>
            <person name="Tay Q.X.M."/>
        </authorList>
    </citation>
    <scope>NUCLEOTIDE SEQUENCE [LARGE SCALE GENOMIC DNA]</scope>
    <source>
        <strain evidence="14 15">LY1</strain>
    </source>
</reference>
<keyword evidence="9" id="KW-0106">Calcium</keyword>
<dbReference type="PANTHER" id="PTHR46323">
    <property type="entry name" value="BETA-GALACTOSIDASE"/>
    <property type="match status" value="1"/>
</dbReference>
<dbReference type="SUPFAM" id="SSF51445">
    <property type="entry name" value="(Trans)glycosidases"/>
    <property type="match status" value="1"/>
</dbReference>
<comment type="caution">
    <text evidence="14">The sequence shown here is derived from an EMBL/GenBank/DDBJ whole genome shotgun (WGS) entry which is preliminary data.</text>
</comment>
<dbReference type="GO" id="GO:0030246">
    <property type="term" value="F:carbohydrate binding"/>
    <property type="evidence" value="ECO:0007669"/>
    <property type="project" value="InterPro"/>
</dbReference>
<organism evidence="14 15">
    <name type="scientific">Anditalea andensis</name>
    <dbReference type="NCBI Taxonomy" id="1048983"/>
    <lineage>
        <taxon>Bacteria</taxon>
        <taxon>Pseudomonadati</taxon>
        <taxon>Bacteroidota</taxon>
        <taxon>Cytophagia</taxon>
        <taxon>Cytophagales</taxon>
        <taxon>Cytophagaceae</taxon>
        <taxon>Anditalea</taxon>
    </lineage>
</organism>